<organism evidence="1 2">
    <name type="scientific">Phytohabitans rumicis</name>
    <dbReference type="NCBI Taxonomy" id="1076125"/>
    <lineage>
        <taxon>Bacteria</taxon>
        <taxon>Bacillati</taxon>
        <taxon>Actinomycetota</taxon>
        <taxon>Actinomycetes</taxon>
        <taxon>Micromonosporales</taxon>
        <taxon>Micromonosporaceae</taxon>
    </lineage>
</organism>
<evidence type="ECO:0000313" key="1">
    <source>
        <dbReference type="EMBL" id="GFJ86786.1"/>
    </source>
</evidence>
<keyword evidence="2" id="KW-1185">Reference proteome</keyword>
<reference evidence="1 2" key="1">
    <citation type="submission" date="2020-03" db="EMBL/GenBank/DDBJ databases">
        <title>Whole genome shotgun sequence of Phytohabitans rumicis NBRC 108638.</title>
        <authorList>
            <person name="Komaki H."/>
            <person name="Tamura T."/>
        </authorList>
    </citation>
    <scope>NUCLEOTIDE SEQUENCE [LARGE SCALE GENOMIC DNA]</scope>
    <source>
        <strain evidence="1 2">NBRC 108638</strain>
    </source>
</reference>
<evidence type="ECO:0000313" key="2">
    <source>
        <dbReference type="Proteomes" id="UP000482960"/>
    </source>
</evidence>
<sequence length="104" mass="11137">MLGVIGRLLREPYLPPDLMAALYKVAAKVSGVTVVQDLEDAAGRHGIGVVFTDQRMRIEWIFDRESLRYLGQRNVVTGAGAPAHTLSVAVVAHGIVDALGVTAK</sequence>
<gene>
    <name evidence="1" type="ORF">Prum_004280</name>
</gene>
<name>A0A6V8KYA4_9ACTN</name>
<dbReference type="RefSeq" id="WP_173073462.1">
    <property type="nucleotide sequence ID" value="NZ_BLPG01000001.1"/>
</dbReference>
<protein>
    <submittedName>
        <fullName evidence="1">Uncharacterized protein</fullName>
    </submittedName>
</protein>
<dbReference type="EMBL" id="BLPG01000001">
    <property type="protein sequence ID" value="GFJ86786.1"/>
    <property type="molecule type" value="Genomic_DNA"/>
</dbReference>
<dbReference type="Proteomes" id="UP000482960">
    <property type="component" value="Unassembled WGS sequence"/>
</dbReference>
<proteinExistence type="predicted"/>
<reference evidence="1 2" key="2">
    <citation type="submission" date="2020-03" db="EMBL/GenBank/DDBJ databases">
        <authorList>
            <person name="Ichikawa N."/>
            <person name="Kimura A."/>
            <person name="Kitahashi Y."/>
            <person name="Uohara A."/>
        </authorList>
    </citation>
    <scope>NUCLEOTIDE SEQUENCE [LARGE SCALE GENOMIC DNA]</scope>
    <source>
        <strain evidence="1 2">NBRC 108638</strain>
    </source>
</reference>
<dbReference type="AlphaFoldDB" id="A0A6V8KYA4"/>
<comment type="caution">
    <text evidence="1">The sequence shown here is derived from an EMBL/GenBank/DDBJ whole genome shotgun (WGS) entry which is preliminary data.</text>
</comment>
<accession>A0A6V8KYA4</accession>